<dbReference type="InterPro" id="IPR007375">
    <property type="entry name" value="SoxG"/>
</dbReference>
<dbReference type="Gene3D" id="3.30.1360.120">
    <property type="entry name" value="Probable tRNA modification gtpase trme, domain 1"/>
    <property type="match status" value="1"/>
</dbReference>
<dbReference type="OrthoDB" id="9814782at2"/>
<dbReference type="Gene3D" id="3.30.70.1520">
    <property type="entry name" value="Heterotetrameric sarcosine oxidase"/>
    <property type="match status" value="1"/>
</dbReference>
<name>A0A2T0R3H1_9ACTN</name>
<dbReference type="SUPFAM" id="SSF103025">
    <property type="entry name" value="Folate-binding domain"/>
    <property type="match status" value="1"/>
</dbReference>
<organism evidence="1 2">
    <name type="scientific">Kineococcus rhizosphaerae</name>
    <dbReference type="NCBI Taxonomy" id="559628"/>
    <lineage>
        <taxon>Bacteria</taxon>
        <taxon>Bacillati</taxon>
        <taxon>Actinomycetota</taxon>
        <taxon>Actinomycetes</taxon>
        <taxon>Kineosporiales</taxon>
        <taxon>Kineosporiaceae</taxon>
        <taxon>Kineococcus</taxon>
    </lineage>
</organism>
<dbReference type="Proteomes" id="UP000238083">
    <property type="component" value="Unassembled WGS sequence"/>
</dbReference>
<dbReference type="InterPro" id="IPR027266">
    <property type="entry name" value="TrmE/GcvT-like"/>
</dbReference>
<protein>
    <submittedName>
        <fullName evidence="1">Sarcosine oxidase subunit gamma</fullName>
    </submittedName>
</protein>
<reference evidence="1 2" key="1">
    <citation type="submission" date="2018-03" db="EMBL/GenBank/DDBJ databases">
        <title>Genomic Encyclopedia of Archaeal and Bacterial Type Strains, Phase II (KMG-II): from individual species to whole genera.</title>
        <authorList>
            <person name="Goeker M."/>
        </authorList>
    </citation>
    <scope>NUCLEOTIDE SEQUENCE [LARGE SCALE GENOMIC DNA]</scope>
    <source>
        <strain evidence="1 2">DSM 19711</strain>
    </source>
</reference>
<dbReference type="Pfam" id="PF04268">
    <property type="entry name" value="SoxG"/>
    <property type="match status" value="1"/>
</dbReference>
<evidence type="ECO:0000313" key="2">
    <source>
        <dbReference type="Proteomes" id="UP000238083"/>
    </source>
</evidence>
<dbReference type="EMBL" id="PVZF01000006">
    <property type="protein sequence ID" value="PRY14609.1"/>
    <property type="molecule type" value="Genomic_DNA"/>
</dbReference>
<evidence type="ECO:0000313" key="1">
    <source>
        <dbReference type="EMBL" id="PRY14609.1"/>
    </source>
</evidence>
<keyword evidence="2" id="KW-1185">Reference proteome</keyword>
<gene>
    <name evidence="1" type="ORF">CLV37_106167</name>
</gene>
<accession>A0A2T0R3H1</accession>
<dbReference type="RefSeq" id="WP_106211079.1">
    <property type="nucleotide sequence ID" value="NZ_PVZF01000006.1"/>
</dbReference>
<dbReference type="AlphaFoldDB" id="A0A2T0R3H1"/>
<comment type="caution">
    <text evidence="1">The sequence shown here is derived from an EMBL/GenBank/DDBJ whole genome shotgun (WGS) entry which is preliminary data.</text>
</comment>
<sequence length="191" mass="19657">MADALVSAHPLERWRAAFAELPTGVELGSAPLHAAADLRTGPEGFAAVAGFLGAQLPPAGRWVPALDGRVVWLGPDEWLVTSPSRTPWGLEAELAEVVAPHGGAAVDVSANRVEIRVGGAHARELLSGGCPVDLHPRAFGAGAAVATTLAHCGVVLLGLGEDGIAVLVRSSFARHLADWLLDAALEFVPVP</sequence>
<proteinExistence type="predicted"/>